<evidence type="ECO:0000313" key="2">
    <source>
        <dbReference type="Proteomes" id="UP000198995"/>
    </source>
</evidence>
<protein>
    <submittedName>
        <fullName evidence="1">Uncharacterized protein</fullName>
    </submittedName>
</protein>
<keyword evidence="2" id="KW-1185">Reference proteome</keyword>
<sequence length="72" mass="7850">MEVDLRNIGNQEDCENMKKVASRAGVQVVCSDEDEKELAREGALDLSGAQDCENMKTVASKVGMQVVCDDDK</sequence>
<organism evidence="1 2">
    <name type="scientific">Peptococcus niger</name>
    <dbReference type="NCBI Taxonomy" id="2741"/>
    <lineage>
        <taxon>Bacteria</taxon>
        <taxon>Bacillati</taxon>
        <taxon>Bacillota</taxon>
        <taxon>Clostridia</taxon>
        <taxon>Eubacteriales</taxon>
        <taxon>Peptococcaceae</taxon>
        <taxon>Peptococcus</taxon>
    </lineage>
</organism>
<dbReference type="AlphaFoldDB" id="A0A1G6WL37"/>
<gene>
    <name evidence="1" type="ORF">SAMN04489866_10581</name>
</gene>
<name>A0A1G6WL37_PEPNI</name>
<evidence type="ECO:0000313" key="1">
    <source>
        <dbReference type="EMBL" id="SDD66612.1"/>
    </source>
</evidence>
<accession>A0A1G6WL37</accession>
<reference evidence="1 2" key="1">
    <citation type="submission" date="2016-10" db="EMBL/GenBank/DDBJ databases">
        <authorList>
            <person name="de Groot N.N."/>
        </authorList>
    </citation>
    <scope>NUCLEOTIDE SEQUENCE [LARGE SCALE GENOMIC DNA]</scope>
    <source>
        <strain evidence="1 2">DSM 20475</strain>
    </source>
</reference>
<dbReference type="Proteomes" id="UP000198995">
    <property type="component" value="Unassembled WGS sequence"/>
</dbReference>
<dbReference type="RefSeq" id="WP_091791754.1">
    <property type="nucleotide sequence ID" value="NZ_FNAF01000005.1"/>
</dbReference>
<dbReference type="EMBL" id="FNAF01000005">
    <property type="protein sequence ID" value="SDD66612.1"/>
    <property type="molecule type" value="Genomic_DNA"/>
</dbReference>
<proteinExistence type="predicted"/>
<dbReference type="STRING" id="2741.SAMN04489866_10581"/>